<dbReference type="PATRIC" id="fig|1003195.11.peg.3840"/>
<keyword evidence="2" id="KW-1185">Reference proteome</keyword>
<evidence type="ECO:0000313" key="1">
    <source>
        <dbReference type="EMBL" id="AEW94684.1"/>
    </source>
</evidence>
<dbReference type="KEGG" id="sct:SCAT_2327"/>
<evidence type="ECO:0000313" key="2">
    <source>
        <dbReference type="Proteomes" id="UP000007842"/>
    </source>
</evidence>
<accession>F8JY93</accession>
<dbReference type="SUPFAM" id="SSF140453">
    <property type="entry name" value="EsxAB dimer-like"/>
    <property type="match status" value="1"/>
</dbReference>
<dbReference type="STRING" id="1003195.SCATT_23130"/>
<dbReference type="RefSeq" id="WP_014143073.1">
    <property type="nucleotide sequence ID" value="NC_016111.1"/>
</dbReference>
<protein>
    <recommendedName>
        <fullName evidence="3">WXG100 family type VII secretion target</fullName>
    </recommendedName>
</protein>
<proteinExistence type="predicted"/>
<evidence type="ECO:0008006" key="3">
    <source>
        <dbReference type="Google" id="ProtNLM"/>
    </source>
</evidence>
<dbReference type="eggNOG" id="ENOG5030HZ1">
    <property type="taxonomic scope" value="Bacteria"/>
</dbReference>
<gene>
    <name evidence="1" type="ordered locus">SCATT_23130</name>
</gene>
<dbReference type="Proteomes" id="UP000007842">
    <property type="component" value="Chromosome"/>
</dbReference>
<organism evidence="1 2">
    <name type="scientific">Streptantibioticus cattleyicolor (strain ATCC 35852 / DSM 46488 / JCM 4925 / NBRC 14057 / NRRL 8057)</name>
    <name type="common">Streptomyces cattleya</name>
    <dbReference type="NCBI Taxonomy" id="1003195"/>
    <lineage>
        <taxon>Bacteria</taxon>
        <taxon>Bacillati</taxon>
        <taxon>Actinomycetota</taxon>
        <taxon>Actinomycetes</taxon>
        <taxon>Kitasatosporales</taxon>
        <taxon>Streptomycetaceae</taxon>
        <taxon>Streptantibioticus</taxon>
    </lineage>
</organism>
<dbReference type="HOGENOM" id="CLU_2248534_0_0_11"/>
<dbReference type="OrthoDB" id="4222642at2"/>
<dbReference type="Gene3D" id="1.10.287.1060">
    <property type="entry name" value="ESAT-6-like"/>
    <property type="match status" value="1"/>
</dbReference>
<dbReference type="AlphaFoldDB" id="F8JY93"/>
<accession>G8WQF2</accession>
<sequence>MTDIESNPIMVRSELGSAGPTIDKMAGEIAGELHQLIVKLQPLAETWINSQASSYYEGLQQEWNTAAEGLFGPDGVLGQIAVAMNVNFQNYSEAEWANMRTWAHGAPGGGHHG</sequence>
<dbReference type="EMBL" id="CP003219">
    <property type="protein sequence ID" value="AEW94684.1"/>
    <property type="molecule type" value="Genomic_DNA"/>
</dbReference>
<dbReference type="KEGG" id="scy:SCATT_23130"/>
<dbReference type="InterPro" id="IPR036689">
    <property type="entry name" value="ESAT-6-like_sf"/>
</dbReference>
<reference evidence="2" key="1">
    <citation type="submission" date="2011-12" db="EMBL/GenBank/DDBJ databases">
        <title>Complete genome sequence of Streptomyces cattleya strain DSM 46488.</title>
        <authorList>
            <person name="Ou H.-Y."/>
            <person name="Li P."/>
            <person name="Zhao C."/>
            <person name="O'Hagan D."/>
            <person name="Deng Z."/>
        </authorList>
    </citation>
    <scope>NUCLEOTIDE SEQUENCE [LARGE SCALE GENOMIC DNA]</scope>
    <source>
        <strain evidence="2">ATCC 35852 / DSM 46488 / JCM 4925 / NBRC 14057 / NRRL 8057</strain>
    </source>
</reference>
<name>F8JY93_STREN</name>